<dbReference type="Proteomes" id="UP001469365">
    <property type="component" value="Unassembled WGS sequence"/>
</dbReference>
<accession>A0ABU9DIG5</accession>
<dbReference type="InterPro" id="IPR041419">
    <property type="entry name" value="TnsE_C"/>
</dbReference>
<protein>
    <submittedName>
        <fullName evidence="2">Tn7-like element transposition protein TnsE</fullName>
    </submittedName>
</protein>
<dbReference type="RefSeq" id="WP_341414927.1">
    <property type="nucleotide sequence ID" value="NZ_JBBPCC010000004.1"/>
</dbReference>
<comment type="caution">
    <text evidence="2">The sequence shown here is derived from an EMBL/GenBank/DDBJ whole genome shotgun (WGS) entry which is preliminary data.</text>
</comment>
<name>A0ABU9DIG5_9BACL</name>
<feature type="domain" description="TnsE C-terminal" evidence="1">
    <location>
        <begin position="404"/>
        <end position="532"/>
    </location>
</feature>
<reference evidence="2 3" key="1">
    <citation type="submission" date="2024-04" db="EMBL/GenBank/DDBJ databases">
        <title>draft genome sequnece of Paenibacillus filicis.</title>
        <authorList>
            <person name="Kim D.-U."/>
        </authorList>
    </citation>
    <scope>NUCLEOTIDE SEQUENCE [LARGE SCALE GENOMIC DNA]</scope>
    <source>
        <strain evidence="2 3">KACC14197</strain>
    </source>
</reference>
<dbReference type="EMBL" id="JBBPCC010000004">
    <property type="protein sequence ID" value="MEK8127860.1"/>
    <property type="molecule type" value="Genomic_DNA"/>
</dbReference>
<evidence type="ECO:0000313" key="2">
    <source>
        <dbReference type="EMBL" id="MEK8127860.1"/>
    </source>
</evidence>
<organism evidence="2 3">
    <name type="scientific">Paenibacillus filicis</name>
    <dbReference type="NCBI Taxonomy" id="669464"/>
    <lineage>
        <taxon>Bacteria</taxon>
        <taxon>Bacillati</taxon>
        <taxon>Bacillota</taxon>
        <taxon>Bacilli</taxon>
        <taxon>Bacillales</taxon>
        <taxon>Paenibacillaceae</taxon>
        <taxon>Paenibacillus</taxon>
    </lineage>
</organism>
<keyword evidence="3" id="KW-1185">Reference proteome</keyword>
<evidence type="ECO:0000259" key="1">
    <source>
        <dbReference type="Pfam" id="PF18623"/>
    </source>
</evidence>
<evidence type="ECO:0000313" key="3">
    <source>
        <dbReference type="Proteomes" id="UP001469365"/>
    </source>
</evidence>
<dbReference type="Pfam" id="PF18623">
    <property type="entry name" value="TnsE_C"/>
    <property type="match status" value="1"/>
</dbReference>
<sequence>MCAAKFRRWQFDKGETVELCWIGSLFTGIKGDWRMNVAFRRSDKSIAIIDHPIGVWPMLRLGQIYTDNAFEVTRPIAGIVETIQVTDIQQGQLVFGFDVPSKLLYLDKQKDLGKQYVWKYEINGFEYYVPMLEWARCLFVKNRTLAHLILQPHGLEQIFENVKLRDETMFIDFNRLLPVTIAQNKDSALHIAWIHGNGTIRNSWDSIYSYLFRSASKKDSLDPKSIFRKGIALKFDLPFLDPCEVLVRCIRKGNQVLVLEIMGISSLKLPAEKLVYSHPVMKKQITYDGPKKTRITDQSEQEDLEITDDNDFAKENTHQDVLDVPPTFYGFAQKPEIIIDRKERRKVNAGEEVILPIGRGGKNQNDGAKEVSLEDTAIGGEVPPIEFESLQAVPMSEGIGLEDFFKVIRKLIDDYGMNIKMSVFQLPLGKRYSVCDNGVRRTCALAQVTTAVSQKYILEMARPDGWSISTLILTNERKLTVREIEKNIKYLLEEVVRKGGHWDQYILNGCNLDIQKLKHYQNDDIVAWEERIYRKIVDYN</sequence>
<proteinExistence type="predicted"/>
<gene>
    <name evidence="2" type="ORF">WMW72_08115</name>
</gene>